<dbReference type="InParanoid" id="A0A1Y2GAT2"/>
<gene>
    <name evidence="4" type="ORF">BCR41DRAFT_361368</name>
</gene>
<dbReference type="InterPro" id="IPR050659">
    <property type="entry name" value="Peptidase_M24B"/>
</dbReference>
<dbReference type="InterPro" id="IPR036005">
    <property type="entry name" value="Creatinase/aminopeptidase-like"/>
</dbReference>
<accession>A0A1Y2GAT2</accession>
<dbReference type="AlphaFoldDB" id="A0A1Y2GAT2"/>
<feature type="region of interest" description="Disordered" evidence="1">
    <location>
        <begin position="1"/>
        <end position="54"/>
    </location>
</feature>
<dbReference type="PANTHER" id="PTHR46112">
    <property type="entry name" value="AMINOPEPTIDASE"/>
    <property type="match status" value="1"/>
</dbReference>
<evidence type="ECO:0000313" key="4">
    <source>
        <dbReference type="EMBL" id="ORZ05878.1"/>
    </source>
</evidence>
<dbReference type="InterPro" id="IPR029149">
    <property type="entry name" value="Creatin/AminoP/Spt16_N"/>
</dbReference>
<keyword evidence="5" id="KW-1185">Reference proteome</keyword>
<evidence type="ECO:0000313" key="5">
    <source>
        <dbReference type="Proteomes" id="UP000193648"/>
    </source>
</evidence>
<dbReference type="OrthoDB" id="9995434at2759"/>
<dbReference type="Gene3D" id="3.90.230.10">
    <property type="entry name" value="Creatinase/methionine aminopeptidase superfamily"/>
    <property type="match status" value="1"/>
</dbReference>
<keyword evidence="2" id="KW-0472">Membrane</keyword>
<keyword evidence="2" id="KW-1133">Transmembrane helix</keyword>
<dbReference type="RefSeq" id="XP_021877259.1">
    <property type="nucleotide sequence ID" value="XM_022025511.1"/>
</dbReference>
<dbReference type="Pfam" id="PF00557">
    <property type="entry name" value="Peptidase_M24"/>
    <property type="match status" value="1"/>
</dbReference>
<name>A0A1Y2GAT2_9FUNG</name>
<feature type="domain" description="Peptidase M24" evidence="3">
    <location>
        <begin position="291"/>
        <end position="499"/>
    </location>
</feature>
<dbReference type="SUPFAM" id="SSF55920">
    <property type="entry name" value="Creatinase/aminopeptidase"/>
    <property type="match status" value="1"/>
</dbReference>
<evidence type="ECO:0000256" key="1">
    <source>
        <dbReference type="SAM" id="MobiDB-lite"/>
    </source>
</evidence>
<dbReference type="InterPro" id="IPR000994">
    <property type="entry name" value="Pept_M24"/>
</dbReference>
<organism evidence="4 5">
    <name type="scientific">Lobosporangium transversale</name>
    <dbReference type="NCBI Taxonomy" id="64571"/>
    <lineage>
        <taxon>Eukaryota</taxon>
        <taxon>Fungi</taxon>
        <taxon>Fungi incertae sedis</taxon>
        <taxon>Mucoromycota</taxon>
        <taxon>Mortierellomycotina</taxon>
        <taxon>Mortierellomycetes</taxon>
        <taxon>Mortierellales</taxon>
        <taxon>Mortierellaceae</taxon>
        <taxon>Lobosporangium</taxon>
    </lineage>
</organism>
<dbReference type="STRING" id="64571.A0A1Y2GAT2"/>
<protein>
    <submittedName>
        <fullName evidence="4">Peptidase M24, structural domain-containing protein</fullName>
    </submittedName>
</protein>
<dbReference type="EMBL" id="MCFF01000048">
    <property type="protein sequence ID" value="ORZ05878.1"/>
    <property type="molecule type" value="Genomic_DNA"/>
</dbReference>
<comment type="caution">
    <text evidence="4">The sequence shown here is derived from an EMBL/GenBank/DDBJ whole genome shotgun (WGS) entry which is preliminary data.</text>
</comment>
<dbReference type="Gene3D" id="3.40.350.10">
    <property type="entry name" value="Creatinase/prolidase N-terminal domain"/>
    <property type="match status" value="1"/>
</dbReference>
<reference evidence="4 5" key="1">
    <citation type="submission" date="2016-07" db="EMBL/GenBank/DDBJ databases">
        <title>Pervasive Adenine N6-methylation of Active Genes in Fungi.</title>
        <authorList>
            <consortium name="DOE Joint Genome Institute"/>
            <person name="Mondo S.J."/>
            <person name="Dannebaum R.O."/>
            <person name="Kuo R.C."/>
            <person name="Labutti K."/>
            <person name="Haridas S."/>
            <person name="Kuo A."/>
            <person name="Salamov A."/>
            <person name="Ahrendt S.R."/>
            <person name="Lipzen A."/>
            <person name="Sullivan W."/>
            <person name="Andreopoulos W.B."/>
            <person name="Clum A."/>
            <person name="Lindquist E."/>
            <person name="Daum C."/>
            <person name="Ramamoorthy G.K."/>
            <person name="Gryganskyi A."/>
            <person name="Culley D."/>
            <person name="Magnuson J.K."/>
            <person name="James T.Y."/>
            <person name="O'Malley M.A."/>
            <person name="Stajich J.E."/>
            <person name="Spatafora J.W."/>
            <person name="Visel A."/>
            <person name="Grigoriev I.V."/>
        </authorList>
    </citation>
    <scope>NUCLEOTIDE SEQUENCE [LARGE SCALE GENOMIC DNA]</scope>
    <source>
        <strain evidence="4 5">NRRL 3116</strain>
    </source>
</reference>
<dbReference type="PANTHER" id="PTHR46112:SF2">
    <property type="entry name" value="XAA-PRO AMINOPEPTIDASE P-RELATED"/>
    <property type="match status" value="1"/>
</dbReference>
<dbReference type="GeneID" id="33567355"/>
<feature type="compositionally biased region" description="Polar residues" evidence="1">
    <location>
        <begin position="19"/>
        <end position="33"/>
    </location>
</feature>
<evidence type="ECO:0000259" key="3">
    <source>
        <dbReference type="Pfam" id="PF00557"/>
    </source>
</evidence>
<feature type="transmembrane region" description="Helical" evidence="2">
    <location>
        <begin position="61"/>
        <end position="82"/>
    </location>
</feature>
<dbReference type="Proteomes" id="UP000193648">
    <property type="component" value="Unassembled WGS sequence"/>
</dbReference>
<sequence>MVGNAPIGDAPDLERQPLLRSNQDSARPSTGVQARSHIPSGLTRQTRSPERRQRHESIQKCWRIGILAILLALLGYIIMGVYDLFNRGHINGSPFKHLVGSCDNVMPISQMEFEERRLNLSRVLVDHKASAYIAEPGTNMRYFTNIRWSQSERPFLLVVQARRDKDKSDQVLTRTTIVAPAFEASRARQKIMPGSNMSIRTWEEGESAYKAVRQVLDTPLVDSDSGDEVDYRAEGVKPKPEDEQIYIDPDMRQFVSYGLATALESSTRKVMIANRAVSLLRQQKTAHEIEILRCVSQTTVNVIRAVKGHIQVGIHESKVQSLLTEAYSEAGLEYEDGGSLVLFGKNAALPHGSGNDTELEKGMMVLIDSGARLHGYLSDITRTFWVERGPSKEMNEELDKVWDIVKQAQNASLHAIHPGAACSSIDKAARNLIDSKGYGGWFTHRLGHGLGMDGHEEPYLNIGNTETELRPGMVFTNEPGIYVEGSYGIRLEDVILVTETGYEILSGDLAKSAEEP</sequence>
<dbReference type="SUPFAM" id="SSF53092">
    <property type="entry name" value="Creatinase/prolidase N-terminal domain"/>
    <property type="match status" value="1"/>
</dbReference>
<keyword evidence="2" id="KW-0812">Transmembrane</keyword>
<proteinExistence type="predicted"/>
<evidence type="ECO:0000256" key="2">
    <source>
        <dbReference type="SAM" id="Phobius"/>
    </source>
</evidence>